<proteinExistence type="predicted"/>
<dbReference type="AlphaFoldDB" id="A0AAW2XXA1"/>
<reference evidence="1" key="1">
    <citation type="submission" date="2020-06" db="EMBL/GenBank/DDBJ databases">
        <authorList>
            <person name="Li T."/>
            <person name="Hu X."/>
            <person name="Zhang T."/>
            <person name="Song X."/>
            <person name="Zhang H."/>
            <person name="Dai N."/>
            <person name="Sheng W."/>
            <person name="Hou X."/>
            <person name="Wei L."/>
        </authorList>
    </citation>
    <scope>NUCLEOTIDE SEQUENCE</scope>
    <source>
        <strain evidence="1">KEN1</strain>
        <tissue evidence="1">Leaf</tissue>
    </source>
</reference>
<dbReference type="PANTHER" id="PTHR24559:SF450">
    <property type="entry name" value="RNA-DIRECTED DNA POLYMERASE HOMOLOG"/>
    <property type="match status" value="1"/>
</dbReference>
<comment type="caution">
    <text evidence="1">The sequence shown here is derived from an EMBL/GenBank/DDBJ whole genome shotgun (WGS) entry which is preliminary data.</text>
</comment>
<name>A0AAW2XXA1_9LAMI</name>
<evidence type="ECO:0000313" key="1">
    <source>
        <dbReference type="EMBL" id="KAL0458478.1"/>
    </source>
</evidence>
<dbReference type="EMBL" id="JACGWN010000002">
    <property type="protein sequence ID" value="KAL0458478.1"/>
    <property type="molecule type" value="Genomic_DNA"/>
</dbReference>
<organism evidence="1">
    <name type="scientific">Sesamum latifolium</name>
    <dbReference type="NCBI Taxonomy" id="2727402"/>
    <lineage>
        <taxon>Eukaryota</taxon>
        <taxon>Viridiplantae</taxon>
        <taxon>Streptophyta</taxon>
        <taxon>Embryophyta</taxon>
        <taxon>Tracheophyta</taxon>
        <taxon>Spermatophyta</taxon>
        <taxon>Magnoliopsida</taxon>
        <taxon>eudicotyledons</taxon>
        <taxon>Gunneridae</taxon>
        <taxon>Pentapetalae</taxon>
        <taxon>asterids</taxon>
        <taxon>lamiids</taxon>
        <taxon>Lamiales</taxon>
        <taxon>Pedaliaceae</taxon>
        <taxon>Sesamum</taxon>
    </lineage>
</organism>
<dbReference type="Gene3D" id="3.10.10.10">
    <property type="entry name" value="HIV Type 1 Reverse Transcriptase, subunit A, domain 1"/>
    <property type="match status" value="1"/>
</dbReference>
<sequence>MRGRKEKNLCYNSDEIFVPGHQCKVRYSYMMMNEKEIKAYEEDTGQVEEQTKEVEEEDVFVYLNAMCGSISSGTLRDTTPMMVSVADCYKLLSKVICPELQWEIQVISTDTTTSQKVDDPMISGLLQKFEDIFQEPQFLPPERTIEHKIELMPDAIPKKQPPYGYAYGHKTEIENIVKDMMKSGIIRASQSSFTSPVLFVKNKDGEWGLSVDYRYLNKLTIKHKFPIPVIDELLDERIGPHASLR</sequence>
<dbReference type="PANTHER" id="PTHR24559">
    <property type="entry name" value="TRANSPOSON TY3-I GAG-POL POLYPROTEIN"/>
    <property type="match status" value="1"/>
</dbReference>
<accession>A0AAW2XXA1</accession>
<gene>
    <name evidence="1" type="ORF">Slati_0475000</name>
</gene>
<reference evidence="1" key="2">
    <citation type="journal article" date="2024" name="Plant">
        <title>Genomic evolution and insights into agronomic trait innovations of Sesamum species.</title>
        <authorList>
            <person name="Miao H."/>
            <person name="Wang L."/>
            <person name="Qu L."/>
            <person name="Liu H."/>
            <person name="Sun Y."/>
            <person name="Le M."/>
            <person name="Wang Q."/>
            <person name="Wei S."/>
            <person name="Zheng Y."/>
            <person name="Lin W."/>
            <person name="Duan Y."/>
            <person name="Cao H."/>
            <person name="Xiong S."/>
            <person name="Wang X."/>
            <person name="Wei L."/>
            <person name="Li C."/>
            <person name="Ma Q."/>
            <person name="Ju M."/>
            <person name="Zhao R."/>
            <person name="Li G."/>
            <person name="Mu C."/>
            <person name="Tian Q."/>
            <person name="Mei H."/>
            <person name="Zhang T."/>
            <person name="Gao T."/>
            <person name="Zhang H."/>
        </authorList>
    </citation>
    <scope>NUCLEOTIDE SEQUENCE</scope>
    <source>
        <strain evidence="1">KEN1</strain>
    </source>
</reference>
<dbReference type="InterPro" id="IPR053134">
    <property type="entry name" value="RNA-dir_DNA_polymerase"/>
</dbReference>
<dbReference type="SUPFAM" id="SSF56672">
    <property type="entry name" value="DNA/RNA polymerases"/>
    <property type="match status" value="1"/>
</dbReference>
<protein>
    <submittedName>
        <fullName evidence="1">Retrovirus-related Pol polyprotein from transposon</fullName>
    </submittedName>
</protein>
<dbReference type="InterPro" id="IPR043502">
    <property type="entry name" value="DNA/RNA_pol_sf"/>
</dbReference>